<dbReference type="EMBL" id="MN739499">
    <property type="protein sequence ID" value="QHT08591.1"/>
    <property type="molecule type" value="Genomic_DNA"/>
</dbReference>
<reference evidence="1" key="1">
    <citation type="journal article" date="2020" name="Nature">
        <title>Giant virus diversity and host interactions through global metagenomics.</title>
        <authorList>
            <person name="Schulz F."/>
            <person name="Roux S."/>
            <person name="Paez-Espino D."/>
            <person name="Jungbluth S."/>
            <person name="Walsh D.A."/>
            <person name="Denef V.J."/>
            <person name="McMahon K.D."/>
            <person name="Konstantinidis K.T."/>
            <person name="Eloe-Fadrosh E.A."/>
            <person name="Kyrpides N.C."/>
            <person name="Woyke T."/>
        </authorList>
    </citation>
    <scope>NUCLEOTIDE SEQUENCE</scope>
    <source>
        <strain evidence="1">GVMAG-M-3300023109-53</strain>
    </source>
</reference>
<proteinExistence type="predicted"/>
<evidence type="ECO:0000313" key="1">
    <source>
        <dbReference type="EMBL" id="QHT08591.1"/>
    </source>
</evidence>
<name>A0A6C0CW70_9ZZZZ</name>
<organism evidence="1">
    <name type="scientific">viral metagenome</name>
    <dbReference type="NCBI Taxonomy" id="1070528"/>
    <lineage>
        <taxon>unclassified sequences</taxon>
        <taxon>metagenomes</taxon>
        <taxon>organismal metagenomes</taxon>
    </lineage>
</organism>
<sequence>MLIIPCQKKKINISELETYLFNTSEKLYFKTNEGEFEIFGDKIYKMKENEHSEKFFLEDKKQIFEFNLKKNKDFKKEIYYIPINYSYEKIKTKQYQLHNNSILTLNIENDNYFYFTTKENEITNSVREDLISFLSLLKLYN</sequence>
<dbReference type="AlphaFoldDB" id="A0A6C0CW70"/>
<protein>
    <submittedName>
        <fullName evidence="1">Uncharacterized protein</fullName>
    </submittedName>
</protein>
<accession>A0A6C0CW70</accession>